<dbReference type="Proteomes" id="UP000231932">
    <property type="component" value="Chromosome"/>
</dbReference>
<accession>A0A2K8N9P2</accession>
<evidence type="ECO:0000313" key="1">
    <source>
        <dbReference type="EMBL" id="ATY85835.1"/>
    </source>
</evidence>
<dbReference type="RefSeq" id="WP_100668593.1">
    <property type="nucleotide sequence ID" value="NZ_CP024955.1"/>
</dbReference>
<dbReference type="EMBL" id="CP024955">
    <property type="protein sequence ID" value="ATY85835.1"/>
    <property type="molecule type" value="Genomic_DNA"/>
</dbReference>
<organism evidence="1 2">
    <name type="scientific">Kyrpidia spormannii</name>
    <dbReference type="NCBI Taxonomy" id="2055160"/>
    <lineage>
        <taxon>Bacteria</taxon>
        <taxon>Bacillati</taxon>
        <taxon>Bacillota</taxon>
        <taxon>Bacilli</taxon>
        <taxon>Bacillales</taxon>
        <taxon>Alicyclobacillaceae</taxon>
        <taxon>Kyrpidia</taxon>
    </lineage>
</organism>
<proteinExistence type="predicted"/>
<keyword evidence="2" id="KW-1185">Reference proteome</keyword>
<dbReference type="KEGG" id="kyr:CVV65_13605"/>
<reference evidence="2" key="1">
    <citation type="submission" date="2017-11" db="EMBL/GenBank/DDBJ databases">
        <title>Complete Genome Sequence of Kyrpidia sp. Strain EA-1, a thermophilic, hydrogen-oxidizing Bacterium, isolated from the Azores.</title>
        <authorList>
            <person name="Reiner J.E."/>
            <person name="Lapp C.J."/>
            <person name="Bunk B."/>
            <person name="Gescher J."/>
        </authorList>
    </citation>
    <scope>NUCLEOTIDE SEQUENCE [LARGE SCALE GENOMIC DNA]</scope>
    <source>
        <strain evidence="2">EA-1</strain>
    </source>
</reference>
<dbReference type="InterPro" id="IPR043502">
    <property type="entry name" value="DNA/RNA_pol_sf"/>
</dbReference>
<sequence>MPKKTETKPKGIREGLSISTRAYTVIRGGEQDNKTKPRRDWNEWNAEETHPFGYRMLVFDTETTRDSIQKLRFGFARVYESGNVLKRVDEVETPILKRHILFYAEDLPSEEIRMLKDYARQNGSIVVMTWDEFVRDVFMKEICIHGSVIVGFNVPFDVSRIACDVQTFQHGKHVDEFIFDMTGSDFDYRVSIQSLNSKAAFIRLVPPRNQTKKNEFGVGLQGRFLDVRTLIWALHSQSVDLKRASTKLYKVKHPKLDTDEHGKMTMEYIEYADRDPLTTFEVAVEALRDFYRHPLVDARGEPLEPHRMYSAASVGKAYFRAMGIQPFHVQNPDFPPEILGYVMDTYCGGRAECHYRRKPAVACHTDVQSMYPSVFVLQGLWDFVTADKIRYEQCGEEVARWLETLTLDEMLKKETFKRLNVICEVIPAGHWLPTKADYGGNSFNIGINYLDLGGVSKWFTLADLVACKLKTGKVPKILRAYRFIPEGKQETLRPVALLGNPDLLIDPAKDDFFKTVIELRLKYKAMKKDPEANKIQYGLKILANSTSYGVFVELNREELKEMTEVDVYGIEHVKTWTDTVERPGTYFNPIIGTLITGGARMILGIIQCLVEQEGGTYAFTDTDSMCVIDLRTDDLTKQDPYAIAKKVSEKLKCLYPYRQEPGKEKSLLGLEDVNFIDGEYRPLYVVAISAKRYVLFRVVGGQLKFWKETRKFPVVQGRLRTWKQDGKTLVKRTGRKPKLKKRGKTEWGKYTEHGLGHLMQPYPKPEMTKEDFERDLWKFVVDDVLRNHPVPGYTPPQKRVYPDYADLPIMGQFSITKPRLYHMVEREKGKPYADSVKPFGFLTVAYQQLKSLPMFFYDYHPKTIDRYYCRRDRAIANGPCNAKAICQYRDKCLSGLEPSPVTAYMDDVRLWDTVQWRDRATLEPMDIRPVPPLPPDTIMGDVIEVPPISGVYVQTYRILFEEYGIHPESKYDDERGRPCMPYTAGLLYPTYVRAKEIRMQGKVTHTVYVEEENEASGLPDDRLTPILDYGVKPVEPVPDPAAELWNTLREKIRETKGKRKLAGQLEITYDQLKRLMNGTRNPSPKLLSRMAAHFGIENSVANKKDARGPKALETPKNTVYPVGYLATQGVNPDEMKQIFPGTFMELYGVEYVVHTPETKKYVETIRAEQRKRQTREMIDVLINGKISAINTSNPGKPAWIRPDDILWVFAEKTVGRKTWILAVLTKTGEIMVIKQTDGQNQYFFQAGFLPKASQLPQDKYNEITKNGYRKIWTKRVRYVSRFDGTGWCPNIKFEAACKLYQLRKTDLEGVRRDKTGRLHAADVLEIAAEKYRER</sequence>
<gene>
    <name evidence="1" type="ORF">CVV65_13605</name>
</gene>
<dbReference type="SUPFAM" id="SSF56672">
    <property type="entry name" value="DNA/RNA polymerases"/>
    <property type="match status" value="1"/>
</dbReference>
<name>A0A2K8N9P2_9BACL</name>
<dbReference type="OrthoDB" id="747541at2"/>
<evidence type="ECO:0000313" key="2">
    <source>
        <dbReference type="Proteomes" id="UP000231932"/>
    </source>
</evidence>
<dbReference type="InterPro" id="IPR001387">
    <property type="entry name" value="Cro/C1-type_HTH"/>
</dbReference>
<protein>
    <submittedName>
        <fullName evidence="1">Uncharacterized protein</fullName>
    </submittedName>
</protein>
<dbReference type="CDD" id="cd00093">
    <property type="entry name" value="HTH_XRE"/>
    <property type="match status" value="1"/>
</dbReference>